<keyword evidence="2" id="KW-0732">Signal</keyword>
<dbReference type="EC" id="3.1.1.-" evidence="4"/>
<gene>
    <name evidence="6" type="ORF">MAR_006047</name>
</gene>
<evidence type="ECO:0000256" key="2">
    <source>
        <dbReference type="ARBA" id="ARBA00022729"/>
    </source>
</evidence>
<evidence type="ECO:0000313" key="6">
    <source>
        <dbReference type="EMBL" id="WAQ93576.1"/>
    </source>
</evidence>
<organism evidence="6 7">
    <name type="scientific">Mya arenaria</name>
    <name type="common">Soft-shell clam</name>
    <dbReference type="NCBI Taxonomy" id="6604"/>
    <lineage>
        <taxon>Eukaryota</taxon>
        <taxon>Metazoa</taxon>
        <taxon>Spiralia</taxon>
        <taxon>Lophotrochozoa</taxon>
        <taxon>Mollusca</taxon>
        <taxon>Bivalvia</taxon>
        <taxon>Autobranchia</taxon>
        <taxon>Heteroconchia</taxon>
        <taxon>Euheterodonta</taxon>
        <taxon>Imparidentia</taxon>
        <taxon>Neoheterodontei</taxon>
        <taxon>Myida</taxon>
        <taxon>Myoidea</taxon>
        <taxon>Myidae</taxon>
        <taxon>Mya</taxon>
    </lineage>
</organism>
<dbReference type="Proteomes" id="UP001164746">
    <property type="component" value="Chromosome 1"/>
</dbReference>
<comment type="similarity">
    <text evidence="1 4">Belongs to the type-B carboxylesterase/lipase family.</text>
</comment>
<dbReference type="InterPro" id="IPR019826">
    <property type="entry name" value="Carboxylesterase_B_AS"/>
</dbReference>
<sequence>MGIINGKTNTVAFRDKHLVVNEFLGVPYGKSPINELRFQRPQPYGAFKQPIDGTKYGSSCPQNKMKMVKFGVRSDNEDCLFLNLFVPSNKAATGDNHAVMVWIHGGGYTYGDGNMTTGTVLAGYGNVIVVTINYRLGMLGFLNVGDERANGNMGLWDQRLAIQWVNKNVDAFGGDPSRITIFGESAGAMSVHLQSLYPKNRGLFQNVISESGTATLPFHVDSDNLPAARIYAEHFKCRTDTNEDIVQCLKSVDTKRLIDMAEVIAENGTLAAQAFFAHSIDDSDEMKFMKEMNFINGVNADEGAPWVLTLAANHNGSIDDFKISNADLSIFVPMMVGMMYPSQNIHSAVSDLIDYEYTNWANPEDARAMFTKVAGDVFMNVPAMDLNLAHSNDTTSNTWFYNFMIAPKQRQYNIPKWITKATHGEELPYVFGYHLDNETWFNATDYEPPEKELEVSEKVMTYWTNFAKFGDPNGDGPVTWPKYTLETMQHLVIDEEDSIGRRLYTKEYQFWRKIVPDLLDAIENGVHTGDSTFKSKLTDACDAEDDNFPYCNF</sequence>
<evidence type="ECO:0000256" key="1">
    <source>
        <dbReference type="ARBA" id="ARBA00005964"/>
    </source>
</evidence>
<dbReference type="PROSITE" id="PS00941">
    <property type="entry name" value="CARBOXYLESTERASE_B_2"/>
    <property type="match status" value="1"/>
</dbReference>
<reference evidence="6" key="1">
    <citation type="submission" date="2022-11" db="EMBL/GenBank/DDBJ databases">
        <title>Centuries of genome instability and evolution in soft-shell clam transmissible cancer (bioRxiv).</title>
        <authorList>
            <person name="Hart S.F.M."/>
            <person name="Yonemitsu M.A."/>
            <person name="Giersch R.M."/>
            <person name="Beal B.F."/>
            <person name="Arriagada G."/>
            <person name="Davis B.W."/>
            <person name="Ostrander E.A."/>
            <person name="Goff S.P."/>
            <person name="Metzger M.J."/>
        </authorList>
    </citation>
    <scope>NUCLEOTIDE SEQUENCE</scope>
    <source>
        <strain evidence="6">MELC-2E11</strain>
        <tissue evidence="6">Siphon/mantle</tissue>
    </source>
</reference>
<dbReference type="SUPFAM" id="SSF53474">
    <property type="entry name" value="alpha/beta-Hydrolases"/>
    <property type="match status" value="1"/>
</dbReference>
<dbReference type="Gene3D" id="3.40.50.1820">
    <property type="entry name" value="alpha/beta hydrolase"/>
    <property type="match status" value="1"/>
</dbReference>
<dbReference type="InterPro" id="IPR002018">
    <property type="entry name" value="CarbesteraseB"/>
</dbReference>
<evidence type="ECO:0000256" key="3">
    <source>
        <dbReference type="ARBA" id="ARBA00022801"/>
    </source>
</evidence>
<keyword evidence="7" id="KW-1185">Reference proteome</keyword>
<evidence type="ECO:0000259" key="5">
    <source>
        <dbReference type="Pfam" id="PF00135"/>
    </source>
</evidence>
<evidence type="ECO:0000313" key="7">
    <source>
        <dbReference type="Proteomes" id="UP001164746"/>
    </source>
</evidence>
<dbReference type="InterPro" id="IPR029058">
    <property type="entry name" value="AB_hydrolase_fold"/>
</dbReference>
<feature type="domain" description="Carboxylesterase type B" evidence="5">
    <location>
        <begin position="2"/>
        <end position="511"/>
    </location>
</feature>
<keyword evidence="3 4" id="KW-0378">Hydrolase</keyword>
<evidence type="ECO:0000256" key="4">
    <source>
        <dbReference type="RuleBase" id="RU361235"/>
    </source>
</evidence>
<dbReference type="Pfam" id="PF00135">
    <property type="entry name" value="COesterase"/>
    <property type="match status" value="1"/>
</dbReference>
<dbReference type="EMBL" id="CP111012">
    <property type="protein sequence ID" value="WAQ93576.1"/>
    <property type="molecule type" value="Genomic_DNA"/>
</dbReference>
<protein>
    <recommendedName>
        <fullName evidence="4">Carboxylic ester hydrolase</fullName>
        <ecNumber evidence="4">3.1.1.-</ecNumber>
    </recommendedName>
</protein>
<dbReference type="InterPro" id="IPR019819">
    <property type="entry name" value="Carboxylesterase_B_CS"/>
</dbReference>
<dbReference type="PROSITE" id="PS00122">
    <property type="entry name" value="CARBOXYLESTERASE_B_1"/>
    <property type="match status" value="1"/>
</dbReference>
<dbReference type="InterPro" id="IPR051093">
    <property type="entry name" value="Neuroligin/BSAL"/>
</dbReference>
<accession>A0ABY7DAE0</accession>
<dbReference type="PANTHER" id="PTHR43903">
    <property type="entry name" value="NEUROLIGIN"/>
    <property type="match status" value="1"/>
</dbReference>
<proteinExistence type="inferred from homology"/>
<name>A0ABY7DAE0_MYAAR</name>